<dbReference type="InterPro" id="IPR001466">
    <property type="entry name" value="Beta-lactam-related"/>
</dbReference>
<evidence type="ECO:0000313" key="4">
    <source>
        <dbReference type="EMBL" id="SMP91949.1"/>
    </source>
</evidence>
<protein>
    <submittedName>
        <fullName evidence="4">CubicO group peptidase, beta-lactamase class C family</fullName>
    </submittedName>
</protein>
<name>A0ABY1R3Q2_9FLAO</name>
<dbReference type="RefSeq" id="WP_283416371.1">
    <property type="nucleotide sequence ID" value="NZ_FXUO01000003.1"/>
</dbReference>
<comment type="subcellular location">
    <subcellularLocation>
        <location evidence="1">Membrane</location>
    </subcellularLocation>
</comment>
<keyword evidence="5" id="KW-1185">Reference proteome</keyword>
<organism evidence="4 5">
    <name type="scientific">Epilithonimonas pallida</name>
    <dbReference type="NCBI Taxonomy" id="373671"/>
    <lineage>
        <taxon>Bacteria</taxon>
        <taxon>Pseudomonadati</taxon>
        <taxon>Bacteroidota</taxon>
        <taxon>Flavobacteriia</taxon>
        <taxon>Flavobacteriales</taxon>
        <taxon>Weeksellaceae</taxon>
        <taxon>Chryseobacterium group</taxon>
        <taxon>Epilithonimonas</taxon>
    </lineage>
</organism>
<dbReference type="PANTHER" id="PTHR46825:SF11">
    <property type="entry name" value="PENICILLIN-BINDING PROTEIN 4"/>
    <property type="match status" value="1"/>
</dbReference>
<proteinExistence type="predicted"/>
<gene>
    <name evidence="4" type="ORF">SAMN05421679_103382</name>
</gene>
<evidence type="ECO:0000256" key="1">
    <source>
        <dbReference type="ARBA" id="ARBA00004370"/>
    </source>
</evidence>
<comment type="caution">
    <text evidence="4">The sequence shown here is derived from an EMBL/GenBank/DDBJ whole genome shotgun (WGS) entry which is preliminary data.</text>
</comment>
<evidence type="ECO:0000313" key="5">
    <source>
        <dbReference type="Proteomes" id="UP001158050"/>
    </source>
</evidence>
<dbReference type="Pfam" id="PF00144">
    <property type="entry name" value="Beta-lactamase"/>
    <property type="match status" value="1"/>
</dbReference>
<evidence type="ECO:0000259" key="3">
    <source>
        <dbReference type="Pfam" id="PF00144"/>
    </source>
</evidence>
<dbReference type="Gene3D" id="2.60.40.3620">
    <property type="match status" value="1"/>
</dbReference>
<dbReference type="InterPro" id="IPR012338">
    <property type="entry name" value="Beta-lactam/transpept-like"/>
</dbReference>
<dbReference type="PANTHER" id="PTHR46825">
    <property type="entry name" value="D-ALANYL-D-ALANINE-CARBOXYPEPTIDASE/ENDOPEPTIDASE AMPH"/>
    <property type="match status" value="1"/>
</dbReference>
<feature type="domain" description="Beta-lactamase-related" evidence="3">
    <location>
        <begin position="39"/>
        <end position="323"/>
    </location>
</feature>
<dbReference type="InterPro" id="IPR050491">
    <property type="entry name" value="AmpC-like"/>
</dbReference>
<dbReference type="Gene3D" id="3.40.710.10">
    <property type="entry name" value="DD-peptidase/beta-lactamase superfamily"/>
    <property type="match status" value="1"/>
</dbReference>
<reference evidence="4 5" key="1">
    <citation type="submission" date="2017-05" db="EMBL/GenBank/DDBJ databases">
        <authorList>
            <person name="Varghese N."/>
            <person name="Submissions S."/>
        </authorList>
    </citation>
    <scope>NUCLEOTIDE SEQUENCE [LARGE SCALE GENOMIC DNA]</scope>
    <source>
        <strain evidence="4 5">DSM 18015</strain>
    </source>
</reference>
<sequence length="535" mass="60307">MKYILTAVFLMFGIGLGYSQNTKEIDELLSTYEKANQFSGSVLVAKKGKIIFEKSYGYRNAENGEKNTNNSQYKIFSTTKMFTATVILKLVEQGKLSLDNKLSKYYSDFPKADSITIKNMLSHTSGIPEAEDSENTKNEETFLKYITSKKLDFSPGKNWGYSNSNYYLLGYIIKKVTGLEYDKAIEEFILKPLKMTASGFHFNQLKSENKAVGYEFIDGKNSNRALLFKTDHPFAAGAIYSTVGDLYKFSEALYGGKIISKQMVERMYTPYLNDHYGLAQEIYKTPNSDIIQVGHGGGGPGYKCRFVKDLKNDITIIILINSEMISAKAADNITDIIYNRPYTAMSKNRIDAKDLQKLQGIYSFNSENYYINAINGTVVLNGGGIPRMPLAPITKIDYKLFENFDLKFNADNTGKIESVTITNTQGTKTAKKIADIFSWGIIGTATPSGWEGKDIVLETQKSNPDFYYLKNYKLKTGELRFRSNNDWANSLGLNSDDKSMCYDGYNIIIKEDGFYDIVLDLSIKSKPQYSVKKVN</sequence>
<dbReference type="Proteomes" id="UP001158050">
    <property type="component" value="Unassembled WGS sequence"/>
</dbReference>
<accession>A0ABY1R3Q2</accession>
<keyword evidence="2" id="KW-0472">Membrane</keyword>
<dbReference type="SUPFAM" id="SSF56601">
    <property type="entry name" value="beta-lactamase/transpeptidase-like"/>
    <property type="match status" value="1"/>
</dbReference>
<evidence type="ECO:0000256" key="2">
    <source>
        <dbReference type="ARBA" id="ARBA00023136"/>
    </source>
</evidence>
<dbReference type="EMBL" id="FXUO01000003">
    <property type="protein sequence ID" value="SMP91949.1"/>
    <property type="molecule type" value="Genomic_DNA"/>
</dbReference>